<dbReference type="GO" id="GO:0008374">
    <property type="term" value="F:O-acyltransferase activity"/>
    <property type="evidence" value="ECO:0007669"/>
    <property type="project" value="InterPro"/>
</dbReference>
<reference evidence="9 10" key="1">
    <citation type="journal article" date="2015" name="Sci. Rep.">
        <title>Chromosome-level genome map provides insights into diverse defense mechanisms in the medicinal fungus Ganoderma sinense.</title>
        <authorList>
            <person name="Zhu Y."/>
            <person name="Xu J."/>
            <person name="Sun C."/>
            <person name="Zhou S."/>
            <person name="Xu H."/>
            <person name="Nelson D.R."/>
            <person name="Qian J."/>
            <person name="Song J."/>
            <person name="Luo H."/>
            <person name="Xiang L."/>
            <person name="Li Y."/>
            <person name="Xu Z."/>
            <person name="Ji A."/>
            <person name="Wang L."/>
            <person name="Lu S."/>
            <person name="Hayward A."/>
            <person name="Sun W."/>
            <person name="Li X."/>
            <person name="Schwartz D.C."/>
            <person name="Wang Y."/>
            <person name="Chen S."/>
        </authorList>
    </citation>
    <scope>NUCLEOTIDE SEQUENCE [LARGE SCALE GENOMIC DNA]</scope>
    <source>
        <strain evidence="9 10">ZZ0214-1</strain>
    </source>
</reference>
<dbReference type="GO" id="GO:0006629">
    <property type="term" value="P:lipid metabolic process"/>
    <property type="evidence" value="ECO:0007669"/>
    <property type="project" value="InterPro"/>
</dbReference>
<keyword evidence="7" id="KW-0472">Membrane</keyword>
<keyword evidence="4" id="KW-0808">Transferase</keyword>
<dbReference type="OrthoDB" id="1077582at2759"/>
<evidence type="ECO:0000256" key="1">
    <source>
        <dbReference type="ARBA" id="ARBA00004141"/>
    </source>
</evidence>
<dbReference type="STRING" id="1077348.A0A2G8S618"/>
<dbReference type="EMBL" id="AYKW01000023">
    <property type="protein sequence ID" value="PIL29222.1"/>
    <property type="molecule type" value="Genomic_DNA"/>
</dbReference>
<evidence type="ECO:0000256" key="3">
    <source>
        <dbReference type="ARBA" id="ARBA00007282"/>
    </source>
</evidence>
<dbReference type="InterPro" id="IPR044851">
    <property type="entry name" value="Wax_synthase"/>
</dbReference>
<comment type="subcellular location">
    <subcellularLocation>
        <location evidence="1">Membrane</location>
        <topology evidence="1">Multi-pass membrane protein</topology>
    </subcellularLocation>
</comment>
<accession>A0A2G8S618</accession>
<feature type="domain" description="Wax synthase" evidence="8">
    <location>
        <begin position="235"/>
        <end position="319"/>
    </location>
</feature>
<evidence type="ECO:0000313" key="10">
    <source>
        <dbReference type="Proteomes" id="UP000230002"/>
    </source>
</evidence>
<evidence type="ECO:0000256" key="5">
    <source>
        <dbReference type="ARBA" id="ARBA00022692"/>
    </source>
</evidence>
<comment type="caution">
    <text evidence="9">The sequence shown here is derived from an EMBL/GenBank/DDBJ whole genome shotgun (WGS) entry which is preliminary data.</text>
</comment>
<dbReference type="Proteomes" id="UP000230002">
    <property type="component" value="Unassembled WGS sequence"/>
</dbReference>
<dbReference type="AlphaFoldDB" id="A0A2G8S618"/>
<dbReference type="InterPro" id="IPR032805">
    <property type="entry name" value="Wax_synthase_dom"/>
</dbReference>
<evidence type="ECO:0000313" key="9">
    <source>
        <dbReference type="EMBL" id="PIL29222.1"/>
    </source>
</evidence>
<evidence type="ECO:0000256" key="7">
    <source>
        <dbReference type="ARBA" id="ARBA00023136"/>
    </source>
</evidence>
<dbReference type="GO" id="GO:0016020">
    <property type="term" value="C:membrane"/>
    <property type="evidence" value="ECO:0007669"/>
    <property type="project" value="UniProtKB-SubCell"/>
</dbReference>
<evidence type="ECO:0000259" key="8">
    <source>
        <dbReference type="Pfam" id="PF13813"/>
    </source>
</evidence>
<organism evidence="9 10">
    <name type="scientific">Ganoderma sinense ZZ0214-1</name>
    <dbReference type="NCBI Taxonomy" id="1077348"/>
    <lineage>
        <taxon>Eukaryota</taxon>
        <taxon>Fungi</taxon>
        <taxon>Dikarya</taxon>
        <taxon>Basidiomycota</taxon>
        <taxon>Agaricomycotina</taxon>
        <taxon>Agaricomycetes</taxon>
        <taxon>Polyporales</taxon>
        <taxon>Polyporaceae</taxon>
        <taxon>Ganoderma</taxon>
    </lineage>
</organism>
<name>A0A2G8S618_9APHY</name>
<evidence type="ECO:0000256" key="6">
    <source>
        <dbReference type="ARBA" id="ARBA00022989"/>
    </source>
</evidence>
<comment type="pathway">
    <text evidence="2">Secondary metabolite biosynthesis.</text>
</comment>
<dbReference type="PANTHER" id="PTHR31595:SF57">
    <property type="entry name" value="OS04G0481900 PROTEIN"/>
    <property type="match status" value="1"/>
</dbReference>
<keyword evidence="5" id="KW-0812">Transmembrane</keyword>
<gene>
    <name evidence="9" type="ORF">GSI_09271</name>
</gene>
<sequence>MSSTTTTGQPNPVPGLGWVYGHFSPSTLRALLHLVIAITVAVRPRPSIRAALSALLIYVGHQLSLGCTPRNYGCGANYGLVLLNISLFLWLDNPMKWRYHNVHDAALPETYPLWKRVYYAASLAWNPRLIGWNTQVANVPPPMTKSKIVFLQQGVVQLAKGALAVDLAKTFAKLYPFYALRGTPAFPTGLHGYVMDTLCVFARVLNAYGHTRLWHTALAMFCVATGLGNGDPEMWPDLFGRWSDAYTVRRFWGRTWHQMTRGHLSACGKTVASALGFKKGTNGSAYAQLYTAFVISGMFHSFGDVSLGAPMGKSMPFFLWQAVVITFEDSVIAAARRLGVGSVAVKEGKEGSPPWWARVFGYVWVSVWLSYSVRLYVSWSFPAGVGSTYMPFSILQKIIPYFCEYFIPNGSVKWRLPRLVPDCRLNFMKISLYRRSAHILPEQLVEKRRRFAAYVKSPLLETTVGIGL</sequence>
<evidence type="ECO:0000256" key="4">
    <source>
        <dbReference type="ARBA" id="ARBA00022679"/>
    </source>
</evidence>
<evidence type="ECO:0000256" key="2">
    <source>
        <dbReference type="ARBA" id="ARBA00005179"/>
    </source>
</evidence>
<dbReference type="PANTHER" id="PTHR31595">
    <property type="entry name" value="LONG-CHAIN-ALCOHOL O-FATTY-ACYLTRANSFERASE 3-RELATED"/>
    <property type="match status" value="1"/>
</dbReference>
<comment type="similarity">
    <text evidence="3">Belongs to the wax synthase family.</text>
</comment>
<proteinExistence type="inferred from homology"/>
<protein>
    <recommendedName>
        <fullName evidence="8">Wax synthase domain-containing protein</fullName>
    </recommendedName>
</protein>
<dbReference type="Pfam" id="PF13813">
    <property type="entry name" value="MBOAT_2"/>
    <property type="match status" value="1"/>
</dbReference>
<keyword evidence="6" id="KW-1133">Transmembrane helix</keyword>
<keyword evidence="10" id="KW-1185">Reference proteome</keyword>